<dbReference type="GO" id="GO:0061630">
    <property type="term" value="F:ubiquitin protein ligase activity"/>
    <property type="evidence" value="ECO:0007669"/>
    <property type="project" value="UniProtKB-EC"/>
</dbReference>
<dbReference type="PANTHER" id="PTHR45700:SF9">
    <property type="entry name" value="HECT-TYPE E3 UBIQUITIN TRANSFERASE"/>
    <property type="match status" value="1"/>
</dbReference>
<dbReference type="Gene3D" id="3.90.1750.10">
    <property type="entry name" value="Hect, E3 ligase catalytic domains"/>
    <property type="match status" value="1"/>
</dbReference>
<sequence length="861" mass="98819">MQINWLWSRIRKTVKYESTPEGIKILSDFQGHLPLSPSSTGVVQNGRDIRERTTETCNTCEMASHSHLSPLSDHSTAPRRCYSDVTVTIFQIDSARLRRSSLRDQNAFGHCIDSRLPAIISTHDVTDQPIRYGSNGNLTLRYREEANENNFGNFVHRPVTSSSSVFNQDYGIHSSGDTTPDMESTRIKSSASIESIAIGEDEPRFVPSYPIRNKTREDFLQDVRRAHQSENYMAIQRFYMRCFDSFAEICALFKVNREQNSARLEDADLKLDFVYAVHDTLRGMPSFIHKTVLKSMINALLEENRSLYDKDEVRAYFILIQSPVFAAQSSYTIFAHLLRQIVELPTADHQLLVFWFRTLELGKLRMILRHILQFITIRHFPPADKSLPPLGKCRWWIPTATRALALLNAANNASTPRLLHYTEFYNSALDHIDLMQDYFSWQSPQRPGQFAYCQYPFILSIIAKRIILTKDSEQQMILTARRSLVAKVARHQAPHIDIFFLNIHVRRSHLVSDSLNEISMKQKDLKKKLKVSFVGEPGLDMGGLTKEWFLLLIRRIFHPDYGMFVYHPHSRCYWFSTEQEGNLREYNLIGVLMGLAVYNSIILDLHFPSICYRKLLSPPVVPPVDTSGVGVVRQPSIEDLGEIMPEVAKGLGELLAYEGNVEEDMCMNFQVSLEEYGEVKTYKLKENGENIPVTNENRKEYVELYLNWILNAAIYEQFRAFYLGFHSVCASNALIMLRPEEVEMLVCGSPNLDLNELRKVTEYDGYKADDPMITEFWDVLQSMSDELKKKFLLFATGSDRVPVGGMGEMTFKITRITNKPDNLPEAHTCFNQLVLPQYESRGILQQKLIIAISNAEGFGLE</sequence>
<dbReference type="EC" id="2.3.2.26" evidence="3"/>
<dbReference type="SMART" id="SM00119">
    <property type="entry name" value="HECTc"/>
    <property type="match status" value="1"/>
</dbReference>
<comment type="subcellular location">
    <subcellularLocation>
        <location evidence="2">Cytoplasm</location>
    </subcellularLocation>
</comment>
<evidence type="ECO:0000256" key="3">
    <source>
        <dbReference type="ARBA" id="ARBA00012485"/>
    </source>
</evidence>
<keyword evidence="4" id="KW-0963">Cytoplasm</keyword>
<dbReference type="SUPFAM" id="SSF56204">
    <property type="entry name" value="Hect, E3 ligase catalytic domain"/>
    <property type="match status" value="1"/>
</dbReference>
<dbReference type="GO" id="GO:0005737">
    <property type="term" value="C:cytoplasm"/>
    <property type="evidence" value="ECO:0007669"/>
    <property type="project" value="UniProtKB-SubCell"/>
</dbReference>
<evidence type="ECO:0000256" key="6">
    <source>
        <dbReference type="ARBA" id="ARBA00022786"/>
    </source>
</evidence>
<evidence type="ECO:0000256" key="1">
    <source>
        <dbReference type="ARBA" id="ARBA00000885"/>
    </source>
</evidence>
<dbReference type="Pfam" id="PF00632">
    <property type="entry name" value="HECT"/>
    <property type="match status" value="1"/>
</dbReference>
<dbReference type="AlphaFoldDB" id="A0AAW2HHT2"/>
<dbReference type="CDD" id="cd00078">
    <property type="entry name" value="HECTc"/>
    <property type="match status" value="1"/>
</dbReference>
<dbReference type="Gene3D" id="3.30.2410.10">
    <property type="entry name" value="Hect, E3 ligase catalytic domain"/>
    <property type="match status" value="1"/>
</dbReference>
<dbReference type="InterPro" id="IPR044611">
    <property type="entry name" value="E3A/B/C-like"/>
</dbReference>
<protein>
    <recommendedName>
        <fullName evidence="3">HECT-type E3 ubiquitin transferase</fullName>
        <ecNumber evidence="3">2.3.2.26</ecNumber>
    </recommendedName>
</protein>
<comment type="catalytic activity">
    <reaction evidence="1">
        <text>S-ubiquitinyl-[E2 ubiquitin-conjugating enzyme]-L-cysteine + [acceptor protein]-L-lysine = [E2 ubiquitin-conjugating enzyme]-L-cysteine + N(6)-ubiquitinyl-[acceptor protein]-L-lysine.</text>
        <dbReference type="EC" id="2.3.2.26"/>
    </reaction>
</comment>
<feature type="domain" description="HECT" evidence="8">
    <location>
        <begin position="521"/>
        <end position="861"/>
    </location>
</feature>
<dbReference type="FunFam" id="3.30.2410.10:FF:000003">
    <property type="entry name" value="probable E3 ubiquitin-protein ligase HERC4 isoform X1"/>
    <property type="match status" value="1"/>
</dbReference>
<dbReference type="PROSITE" id="PS50237">
    <property type="entry name" value="HECT"/>
    <property type="match status" value="1"/>
</dbReference>
<evidence type="ECO:0000256" key="5">
    <source>
        <dbReference type="ARBA" id="ARBA00022679"/>
    </source>
</evidence>
<keyword evidence="5" id="KW-0808">Transferase</keyword>
<name>A0AAW2HHT2_9NEOP</name>
<evidence type="ECO:0000313" key="9">
    <source>
        <dbReference type="EMBL" id="KAL0269438.1"/>
    </source>
</evidence>
<evidence type="ECO:0000259" key="8">
    <source>
        <dbReference type="PROSITE" id="PS50237"/>
    </source>
</evidence>
<proteinExistence type="predicted"/>
<gene>
    <name evidence="9" type="ORF">PYX00_007173</name>
</gene>
<dbReference type="InterPro" id="IPR000569">
    <property type="entry name" value="HECT_dom"/>
</dbReference>
<evidence type="ECO:0000256" key="7">
    <source>
        <dbReference type="PROSITE-ProRule" id="PRU00104"/>
    </source>
</evidence>
<dbReference type="EMBL" id="JARGDH010000004">
    <property type="protein sequence ID" value="KAL0269438.1"/>
    <property type="molecule type" value="Genomic_DNA"/>
</dbReference>
<evidence type="ECO:0000256" key="4">
    <source>
        <dbReference type="ARBA" id="ARBA00022490"/>
    </source>
</evidence>
<dbReference type="GO" id="GO:0009966">
    <property type="term" value="P:regulation of signal transduction"/>
    <property type="evidence" value="ECO:0007669"/>
    <property type="project" value="UniProtKB-ARBA"/>
</dbReference>
<dbReference type="InterPro" id="IPR035983">
    <property type="entry name" value="Hect_E3_ubiquitin_ligase"/>
</dbReference>
<dbReference type="PANTHER" id="PTHR45700">
    <property type="entry name" value="UBIQUITIN-PROTEIN LIGASE E3C"/>
    <property type="match status" value="1"/>
</dbReference>
<comment type="caution">
    <text evidence="9">The sequence shown here is derived from an EMBL/GenBank/DDBJ whole genome shotgun (WGS) entry which is preliminary data.</text>
</comment>
<dbReference type="GO" id="GO:0000209">
    <property type="term" value="P:protein polyubiquitination"/>
    <property type="evidence" value="ECO:0007669"/>
    <property type="project" value="InterPro"/>
</dbReference>
<dbReference type="Gene3D" id="3.30.2160.10">
    <property type="entry name" value="Hect, E3 ligase catalytic domain"/>
    <property type="match status" value="1"/>
</dbReference>
<feature type="active site" description="Glycyl thioester intermediate" evidence="7">
    <location>
        <position position="829"/>
    </location>
</feature>
<dbReference type="FunFam" id="3.30.2160.10:FF:000004">
    <property type="entry name" value="probable E3 ubiquitin-protein ligase HERC4 isoform X1"/>
    <property type="match status" value="1"/>
</dbReference>
<evidence type="ECO:0000256" key="2">
    <source>
        <dbReference type="ARBA" id="ARBA00004496"/>
    </source>
</evidence>
<keyword evidence="6 7" id="KW-0833">Ubl conjugation pathway</keyword>
<reference evidence="9" key="1">
    <citation type="journal article" date="2024" name="Gigascience">
        <title>Chromosome-level genome of the poultry shaft louse Menopon gallinae provides insight into the host-switching and adaptive evolution of parasitic lice.</title>
        <authorList>
            <person name="Xu Y."/>
            <person name="Ma L."/>
            <person name="Liu S."/>
            <person name="Liang Y."/>
            <person name="Liu Q."/>
            <person name="He Z."/>
            <person name="Tian L."/>
            <person name="Duan Y."/>
            <person name="Cai W."/>
            <person name="Li H."/>
            <person name="Song F."/>
        </authorList>
    </citation>
    <scope>NUCLEOTIDE SEQUENCE</scope>
    <source>
        <strain evidence="9">Cailab_2023a</strain>
    </source>
</reference>
<organism evidence="9">
    <name type="scientific">Menopon gallinae</name>
    <name type="common">poultry shaft louse</name>
    <dbReference type="NCBI Taxonomy" id="328185"/>
    <lineage>
        <taxon>Eukaryota</taxon>
        <taxon>Metazoa</taxon>
        <taxon>Ecdysozoa</taxon>
        <taxon>Arthropoda</taxon>
        <taxon>Hexapoda</taxon>
        <taxon>Insecta</taxon>
        <taxon>Pterygota</taxon>
        <taxon>Neoptera</taxon>
        <taxon>Paraneoptera</taxon>
        <taxon>Psocodea</taxon>
        <taxon>Troctomorpha</taxon>
        <taxon>Phthiraptera</taxon>
        <taxon>Amblycera</taxon>
        <taxon>Menoponidae</taxon>
        <taxon>Menopon</taxon>
    </lineage>
</organism>
<accession>A0AAW2HHT2</accession>